<dbReference type="Pfam" id="PF03564">
    <property type="entry name" value="DUF1759"/>
    <property type="match status" value="1"/>
</dbReference>
<protein>
    <submittedName>
        <fullName evidence="1">Uncharacterized protein</fullName>
    </submittedName>
</protein>
<dbReference type="AlphaFoldDB" id="A0A8K0P584"/>
<evidence type="ECO:0000313" key="2">
    <source>
        <dbReference type="Proteomes" id="UP000792457"/>
    </source>
</evidence>
<name>A0A8K0P584_LADFU</name>
<accession>A0A8K0P584</accession>
<gene>
    <name evidence="1" type="ORF">J437_LFUL000983</name>
</gene>
<dbReference type="OrthoDB" id="5989194at2759"/>
<organism evidence="1 2">
    <name type="scientific">Ladona fulva</name>
    <name type="common">Scarce chaser dragonfly</name>
    <name type="synonym">Libellula fulva</name>
    <dbReference type="NCBI Taxonomy" id="123851"/>
    <lineage>
        <taxon>Eukaryota</taxon>
        <taxon>Metazoa</taxon>
        <taxon>Ecdysozoa</taxon>
        <taxon>Arthropoda</taxon>
        <taxon>Hexapoda</taxon>
        <taxon>Insecta</taxon>
        <taxon>Pterygota</taxon>
        <taxon>Palaeoptera</taxon>
        <taxon>Odonata</taxon>
        <taxon>Epiprocta</taxon>
        <taxon>Anisoptera</taxon>
        <taxon>Libelluloidea</taxon>
        <taxon>Libellulidae</taxon>
        <taxon>Ladona</taxon>
    </lineage>
</organism>
<evidence type="ECO:0000313" key="1">
    <source>
        <dbReference type="EMBL" id="KAG8233572.1"/>
    </source>
</evidence>
<reference evidence="1" key="2">
    <citation type="submission" date="2017-10" db="EMBL/GenBank/DDBJ databases">
        <title>Ladona fulva Genome sequencing and assembly.</title>
        <authorList>
            <person name="Murali S."/>
            <person name="Richards S."/>
            <person name="Bandaranaike D."/>
            <person name="Bellair M."/>
            <person name="Blankenburg K."/>
            <person name="Chao H."/>
            <person name="Dinh H."/>
            <person name="Doddapaneni H."/>
            <person name="Dugan-Rocha S."/>
            <person name="Elkadiri S."/>
            <person name="Gnanaolivu R."/>
            <person name="Hernandez B."/>
            <person name="Skinner E."/>
            <person name="Javaid M."/>
            <person name="Lee S."/>
            <person name="Li M."/>
            <person name="Ming W."/>
            <person name="Munidasa M."/>
            <person name="Muniz J."/>
            <person name="Nguyen L."/>
            <person name="Hughes D."/>
            <person name="Osuji N."/>
            <person name="Pu L.-L."/>
            <person name="Puazo M."/>
            <person name="Qu C."/>
            <person name="Quiroz J."/>
            <person name="Raj R."/>
            <person name="Weissenberger G."/>
            <person name="Xin Y."/>
            <person name="Zou X."/>
            <person name="Han Y."/>
            <person name="Worley K."/>
            <person name="Muzny D."/>
            <person name="Gibbs R."/>
        </authorList>
    </citation>
    <scope>NUCLEOTIDE SEQUENCE</scope>
    <source>
        <strain evidence="1">Sampled in the wild</strain>
    </source>
</reference>
<sequence>MRPRAPTYSGPETREVSKTFYFLLKGAITREQFDSRLKLLRFKRDQLRGAFSDWVRFCDLFKSVMQDRADIVSVEKFTYLKATLQGKALAFIASVAFGDTHYYSAWKELFEHYANPGILGFDYVDKM</sequence>
<dbReference type="EMBL" id="KZ308731">
    <property type="protein sequence ID" value="KAG8233572.1"/>
    <property type="molecule type" value="Genomic_DNA"/>
</dbReference>
<comment type="caution">
    <text evidence="1">The sequence shown here is derived from an EMBL/GenBank/DDBJ whole genome shotgun (WGS) entry which is preliminary data.</text>
</comment>
<reference evidence="1" key="1">
    <citation type="submission" date="2013-04" db="EMBL/GenBank/DDBJ databases">
        <authorList>
            <person name="Qu J."/>
            <person name="Murali S.C."/>
            <person name="Bandaranaike D."/>
            <person name="Bellair M."/>
            <person name="Blankenburg K."/>
            <person name="Chao H."/>
            <person name="Dinh H."/>
            <person name="Doddapaneni H."/>
            <person name="Downs B."/>
            <person name="Dugan-Rocha S."/>
            <person name="Elkadiri S."/>
            <person name="Gnanaolivu R.D."/>
            <person name="Hernandez B."/>
            <person name="Javaid M."/>
            <person name="Jayaseelan J.C."/>
            <person name="Lee S."/>
            <person name="Li M."/>
            <person name="Ming W."/>
            <person name="Munidasa M."/>
            <person name="Muniz J."/>
            <person name="Nguyen L."/>
            <person name="Ongeri F."/>
            <person name="Osuji N."/>
            <person name="Pu L.-L."/>
            <person name="Puazo M."/>
            <person name="Qu C."/>
            <person name="Quiroz J."/>
            <person name="Raj R."/>
            <person name="Weissenberger G."/>
            <person name="Xin Y."/>
            <person name="Zou X."/>
            <person name="Han Y."/>
            <person name="Richards S."/>
            <person name="Worley K."/>
            <person name="Muzny D."/>
            <person name="Gibbs R."/>
        </authorList>
    </citation>
    <scope>NUCLEOTIDE SEQUENCE</scope>
    <source>
        <strain evidence="1">Sampled in the wild</strain>
    </source>
</reference>
<keyword evidence="2" id="KW-1185">Reference proteome</keyword>
<dbReference type="InterPro" id="IPR005312">
    <property type="entry name" value="DUF1759"/>
</dbReference>
<proteinExistence type="predicted"/>
<dbReference type="Proteomes" id="UP000792457">
    <property type="component" value="Unassembled WGS sequence"/>
</dbReference>